<dbReference type="RefSeq" id="WP_249700360.1">
    <property type="nucleotide sequence ID" value="NZ_JAMFLX010000019.1"/>
</dbReference>
<proteinExistence type="predicted"/>
<dbReference type="Pfam" id="PF04315">
    <property type="entry name" value="EpmC"/>
    <property type="match status" value="1"/>
</dbReference>
<gene>
    <name evidence="1" type="ORF">M3P05_13940</name>
</gene>
<dbReference type="InterPro" id="IPR007411">
    <property type="entry name" value="EpmC"/>
</dbReference>
<accession>A0ABT0PI67</accession>
<sequence length="176" mass="20675">MHNCQDLIRIFDQCFYQSYRTRLVGGAEEPLYTPATSKRCAYIYFTRDYFSSALHEIAHWCIAGEQRRQQEDYGYWYRPDGRTAEQQKEFERVEVEPQALEWVLSACCNLRFRVSADNLTGTAGTSEEFKNAVYHQACRFLAGNLLDRPNTFICRLTDFYRQGHLPEPSEFNPELI</sequence>
<name>A0ABT0PI67_9GAMM</name>
<comment type="caution">
    <text evidence="1">The sequence shown here is derived from an EMBL/GenBank/DDBJ whole genome shotgun (WGS) entry which is preliminary data.</text>
</comment>
<protein>
    <submittedName>
        <fullName evidence="1">Elongation factor P hydroxylase</fullName>
    </submittedName>
</protein>
<organism evidence="1 2">
    <name type="scientific">Parendozoicomonas callyspongiae</name>
    <dbReference type="NCBI Taxonomy" id="2942213"/>
    <lineage>
        <taxon>Bacteria</taxon>
        <taxon>Pseudomonadati</taxon>
        <taxon>Pseudomonadota</taxon>
        <taxon>Gammaproteobacteria</taxon>
        <taxon>Oceanospirillales</taxon>
        <taxon>Endozoicomonadaceae</taxon>
        <taxon>Parendozoicomonas</taxon>
    </lineage>
</organism>
<keyword evidence="2" id="KW-1185">Reference proteome</keyword>
<keyword evidence="1" id="KW-0251">Elongation factor</keyword>
<dbReference type="GO" id="GO:0003746">
    <property type="term" value="F:translation elongation factor activity"/>
    <property type="evidence" value="ECO:0007669"/>
    <property type="project" value="UniProtKB-KW"/>
</dbReference>
<keyword evidence="1" id="KW-0648">Protein biosynthesis</keyword>
<dbReference type="Proteomes" id="UP001203338">
    <property type="component" value="Unassembled WGS sequence"/>
</dbReference>
<evidence type="ECO:0000313" key="1">
    <source>
        <dbReference type="EMBL" id="MCL6271028.1"/>
    </source>
</evidence>
<evidence type="ECO:0000313" key="2">
    <source>
        <dbReference type="Proteomes" id="UP001203338"/>
    </source>
</evidence>
<dbReference type="EMBL" id="JAMFLX010000019">
    <property type="protein sequence ID" value="MCL6271028.1"/>
    <property type="molecule type" value="Genomic_DNA"/>
</dbReference>
<reference evidence="1 2" key="1">
    <citation type="submission" date="2022-05" db="EMBL/GenBank/DDBJ databases">
        <authorList>
            <person name="Park J.-S."/>
        </authorList>
    </citation>
    <scope>NUCLEOTIDE SEQUENCE [LARGE SCALE GENOMIC DNA]</scope>
    <source>
        <strain evidence="1 2">2012CJ34-2</strain>
    </source>
</reference>